<dbReference type="AlphaFoldDB" id="A0A7Y0DQA7"/>
<dbReference type="GO" id="GO:0016812">
    <property type="term" value="F:hydrolase activity, acting on carbon-nitrogen (but not peptide) bonds, in cyclic amides"/>
    <property type="evidence" value="ECO:0007669"/>
    <property type="project" value="TreeGrafter"/>
</dbReference>
<proteinExistence type="predicted"/>
<evidence type="ECO:0000313" key="1">
    <source>
        <dbReference type="EMBL" id="NMM39643.1"/>
    </source>
</evidence>
<dbReference type="RefSeq" id="WP_169018401.1">
    <property type="nucleotide sequence ID" value="NZ_JABBMT010000002.1"/>
</dbReference>
<accession>A0A7Y0DQA7</accession>
<reference evidence="1" key="1">
    <citation type="submission" date="2020-04" db="EMBL/GenBank/DDBJ databases">
        <title>Genome Sequencing for Pseudoaltermonas arctica.</title>
        <authorList>
            <person name="Elkins N.S."/>
        </authorList>
    </citation>
    <scope>NUCLEOTIDE SEQUENCE [LARGE SCALE GENOMIC DNA]</scope>
    <source>
        <strain evidence="1">NEC-BIFX-2020_0012</strain>
    </source>
</reference>
<dbReference type="PANTHER" id="PTHR11647">
    <property type="entry name" value="HYDRANTOINASE/DIHYDROPYRIMIDINASE FAMILY MEMBER"/>
    <property type="match status" value="1"/>
</dbReference>
<dbReference type="InterPro" id="IPR050378">
    <property type="entry name" value="Metallo-dep_Hydrolases_sf"/>
</dbReference>
<organism evidence="1 2">
    <name type="scientific">Pseudoalteromonas arctica</name>
    <dbReference type="NCBI Taxonomy" id="394751"/>
    <lineage>
        <taxon>Bacteria</taxon>
        <taxon>Pseudomonadati</taxon>
        <taxon>Pseudomonadota</taxon>
        <taxon>Gammaproteobacteria</taxon>
        <taxon>Alteromonadales</taxon>
        <taxon>Pseudoalteromonadaceae</taxon>
        <taxon>Pseudoalteromonas</taxon>
    </lineage>
</organism>
<dbReference type="Proteomes" id="UP000570493">
    <property type="component" value="Unassembled WGS sequence"/>
</dbReference>
<name>A0A7Y0DQA7_9GAMM</name>
<dbReference type="GO" id="GO:0005829">
    <property type="term" value="C:cytosol"/>
    <property type="evidence" value="ECO:0007669"/>
    <property type="project" value="TreeGrafter"/>
</dbReference>
<dbReference type="SUPFAM" id="SSF51556">
    <property type="entry name" value="Metallo-dependent hydrolases"/>
    <property type="match status" value="1"/>
</dbReference>
<sequence length="526" mass="56852">MPITKLTALVAVVTAALIGCSRESTSIDLIITGNTIYQGANREPIKGAIGVDKGKIIFISEQTPVNVRAKKVIDAQDHIVAPGFIDPHTHACSDFSDNNVPNLNANYITQGVSSVFCNVDGGGDIDVANTFGQYEEQGIGTNVGLYIGHGSVRTAVMGRTNRAPTSAELAQMKGLVEQAMQAGALGLSTGLYYVPGNYATTNEVIELAKVAARYGGVYDSHIRDESSYSVGLVGAIKEVITIGEQAKLPVHIAHIKALGVDVWGESTQVINLIDQARENGIDVTADQYPWRASGTSIAGSLMPRETLAGTKAEYIARIQDEAQWPLLKAAMQENLRRRGGADSLLISDPARSELRGKTLLEIASMWGVSPIDAARKIVISGNARVASFNMSEQDIQAYMLQPWVMTSSDGSPGHPRKYASFPKKYHEFVKQNKWLTTGQFIDQSSTLTAKTFGLTDRGELNVDYVADIVIFDENKFTPKADYIHPEELSEGVRWMVVNGELVISDGKLTNILAGQVIRHSQAKASK</sequence>
<dbReference type="PROSITE" id="PS51257">
    <property type="entry name" value="PROKAR_LIPOPROTEIN"/>
    <property type="match status" value="1"/>
</dbReference>
<dbReference type="PANTHER" id="PTHR11647:SF1">
    <property type="entry name" value="COLLAPSIN RESPONSE MEDIATOR PROTEIN"/>
    <property type="match status" value="1"/>
</dbReference>
<comment type="caution">
    <text evidence="1">The sequence shown here is derived from an EMBL/GenBank/DDBJ whole genome shotgun (WGS) entry which is preliminary data.</text>
</comment>
<dbReference type="InterPro" id="IPR011059">
    <property type="entry name" value="Metal-dep_hydrolase_composite"/>
</dbReference>
<gene>
    <name evidence="1" type="ORF">HHO47_02015</name>
</gene>
<dbReference type="Gene3D" id="3.20.20.140">
    <property type="entry name" value="Metal-dependent hydrolases"/>
    <property type="match status" value="2"/>
</dbReference>
<dbReference type="EMBL" id="JABBMT010000002">
    <property type="protein sequence ID" value="NMM39643.1"/>
    <property type="molecule type" value="Genomic_DNA"/>
</dbReference>
<evidence type="ECO:0000313" key="2">
    <source>
        <dbReference type="Proteomes" id="UP000570493"/>
    </source>
</evidence>
<dbReference type="SUPFAM" id="SSF51338">
    <property type="entry name" value="Composite domain of metallo-dependent hydrolases"/>
    <property type="match status" value="1"/>
</dbReference>
<keyword evidence="2" id="KW-1185">Reference proteome</keyword>
<dbReference type="InterPro" id="IPR032466">
    <property type="entry name" value="Metal_Hydrolase"/>
</dbReference>
<protein>
    <submittedName>
        <fullName evidence="1">Amidohydrolase family protein</fullName>
    </submittedName>
</protein>